<name>A0A8K0PJA1_9PEZI</name>
<dbReference type="Proteomes" id="UP000809789">
    <property type="component" value="Unassembled WGS sequence"/>
</dbReference>
<accession>A0A8K0PJA1</accession>
<comment type="caution">
    <text evidence="1">The sequence shown here is derived from an EMBL/GenBank/DDBJ whole genome shotgun (WGS) entry which is preliminary data.</text>
</comment>
<organism evidence="1 2">
    <name type="scientific">Elsinoe batatas</name>
    <dbReference type="NCBI Taxonomy" id="2601811"/>
    <lineage>
        <taxon>Eukaryota</taxon>
        <taxon>Fungi</taxon>
        <taxon>Dikarya</taxon>
        <taxon>Ascomycota</taxon>
        <taxon>Pezizomycotina</taxon>
        <taxon>Dothideomycetes</taxon>
        <taxon>Dothideomycetidae</taxon>
        <taxon>Myriangiales</taxon>
        <taxon>Elsinoaceae</taxon>
        <taxon>Elsinoe</taxon>
    </lineage>
</organism>
<evidence type="ECO:0000313" key="2">
    <source>
        <dbReference type="Proteomes" id="UP000809789"/>
    </source>
</evidence>
<gene>
    <name evidence="1" type="ORF">KVT40_003188</name>
</gene>
<proteinExistence type="predicted"/>
<protein>
    <submittedName>
        <fullName evidence="1">Uncharacterized protein</fullName>
    </submittedName>
</protein>
<sequence length="238" mass="28291">MRRSTNRLNFASAALRIHRFRRPSRYCFSLSRTAARPLTTDRTTEATELKDFLHQMKLDKWGWVIYRTTYQNQKAWENAPSLLDILELSFHDDPANFDGASREQLRKHFQEWRATACIQEQPRAKIEPGIDFTTRYEYFLQIDEEALEEITRLGPSWEPLEKRAHIKLVQADWRSYYPEDEAEEQKDESHEEIDGTCVEDVGWMKVAISAIDYPFYLALADLEVWFVMYERPPALIRY</sequence>
<reference evidence="1" key="1">
    <citation type="submission" date="2021-07" db="EMBL/GenBank/DDBJ databases">
        <title>Elsinoe batatas strain:CRI-CJ2 Genome sequencing and assembly.</title>
        <authorList>
            <person name="Huang L."/>
        </authorList>
    </citation>
    <scope>NUCLEOTIDE SEQUENCE</scope>
    <source>
        <strain evidence="1">CRI-CJ2</strain>
    </source>
</reference>
<dbReference type="OrthoDB" id="4424523at2759"/>
<evidence type="ECO:0000313" key="1">
    <source>
        <dbReference type="EMBL" id="KAG8629323.1"/>
    </source>
</evidence>
<keyword evidence="2" id="KW-1185">Reference proteome</keyword>
<dbReference type="AlphaFoldDB" id="A0A8K0PJA1"/>
<dbReference type="EMBL" id="JAESVG020000003">
    <property type="protein sequence ID" value="KAG8629323.1"/>
    <property type="molecule type" value="Genomic_DNA"/>
</dbReference>